<feature type="transmembrane region" description="Helical" evidence="1">
    <location>
        <begin position="7"/>
        <end position="25"/>
    </location>
</feature>
<keyword evidence="1" id="KW-0472">Membrane</keyword>
<dbReference type="AlphaFoldDB" id="A0A087TLW1"/>
<feature type="non-terminal residue" evidence="2">
    <location>
        <position position="1"/>
    </location>
</feature>
<evidence type="ECO:0000313" key="3">
    <source>
        <dbReference type="Proteomes" id="UP000054359"/>
    </source>
</evidence>
<keyword evidence="1" id="KW-0812">Transmembrane</keyword>
<dbReference type="Proteomes" id="UP000054359">
    <property type="component" value="Unassembled WGS sequence"/>
</dbReference>
<gene>
    <name evidence="2" type="ORF">X975_18927</name>
</gene>
<protein>
    <submittedName>
        <fullName evidence="2">Uncharacterized protein</fullName>
    </submittedName>
</protein>
<keyword evidence="1" id="KW-1133">Transmembrane helix</keyword>
<proteinExistence type="predicted"/>
<feature type="transmembrane region" description="Helical" evidence="1">
    <location>
        <begin position="45"/>
        <end position="63"/>
    </location>
</feature>
<feature type="non-terminal residue" evidence="2">
    <location>
        <position position="88"/>
    </location>
</feature>
<organism evidence="2 3">
    <name type="scientific">Stegodyphus mimosarum</name>
    <name type="common">African social velvet spider</name>
    <dbReference type="NCBI Taxonomy" id="407821"/>
    <lineage>
        <taxon>Eukaryota</taxon>
        <taxon>Metazoa</taxon>
        <taxon>Ecdysozoa</taxon>
        <taxon>Arthropoda</taxon>
        <taxon>Chelicerata</taxon>
        <taxon>Arachnida</taxon>
        <taxon>Araneae</taxon>
        <taxon>Araneomorphae</taxon>
        <taxon>Entelegynae</taxon>
        <taxon>Eresoidea</taxon>
        <taxon>Eresidae</taxon>
        <taxon>Stegodyphus</taxon>
    </lineage>
</organism>
<evidence type="ECO:0000313" key="2">
    <source>
        <dbReference type="EMBL" id="KFM66100.1"/>
    </source>
</evidence>
<keyword evidence="3" id="KW-1185">Reference proteome</keyword>
<evidence type="ECO:0000256" key="1">
    <source>
        <dbReference type="SAM" id="Phobius"/>
    </source>
</evidence>
<reference evidence="2 3" key="1">
    <citation type="submission" date="2013-11" db="EMBL/GenBank/DDBJ databases">
        <title>Genome sequencing of Stegodyphus mimosarum.</title>
        <authorList>
            <person name="Bechsgaard J."/>
        </authorList>
    </citation>
    <scope>NUCLEOTIDE SEQUENCE [LARGE SCALE GENOMIC DNA]</scope>
</reference>
<name>A0A087TLW1_STEMI</name>
<accession>A0A087TLW1</accession>
<sequence length="88" mass="9930">LVQRICIVRFFGCCFQSAAISTLGVQCGKETFKSVSNFQRKQENAVTILLGNLILIVIVYLVAPDDMCLHIKDKLTAILINKFRKIKK</sequence>
<dbReference type="EMBL" id="KK115818">
    <property type="protein sequence ID" value="KFM66100.1"/>
    <property type="molecule type" value="Genomic_DNA"/>
</dbReference>